<dbReference type="GO" id="GO:0045003">
    <property type="term" value="P:double-strand break repair via synthesis-dependent strand annealing"/>
    <property type="evidence" value="ECO:0007669"/>
    <property type="project" value="TreeGrafter"/>
</dbReference>
<comment type="caution">
    <text evidence="2">The sequence shown here is derived from an EMBL/GenBank/DDBJ whole genome shotgun (WGS) entry which is preliminary data.</text>
</comment>
<proteinExistence type="predicted"/>
<dbReference type="Pfam" id="PF08423">
    <property type="entry name" value="Rad51"/>
    <property type="match status" value="1"/>
</dbReference>
<feature type="domain" description="RecA family profile 1" evidence="1">
    <location>
        <begin position="71"/>
        <end position="147"/>
    </location>
</feature>
<dbReference type="GO" id="GO:0033065">
    <property type="term" value="C:Rad51C-XRCC3 complex"/>
    <property type="evidence" value="ECO:0007669"/>
    <property type="project" value="TreeGrafter"/>
</dbReference>
<protein>
    <recommendedName>
        <fullName evidence="1">RecA family profile 1 domain-containing protein</fullName>
    </recommendedName>
</protein>
<dbReference type="GO" id="GO:0090656">
    <property type="term" value="P:t-circle formation"/>
    <property type="evidence" value="ECO:0007669"/>
    <property type="project" value="TreeGrafter"/>
</dbReference>
<sequence length="268" mass="29800">MKYLLFSTILIAHLQDYTTILSLSAPDIQRMTQLSINDVRLLKKTVAQKIHRIPCTTALQIYKKLGPSELCRDKLTLGCPYLDSFLRGGILSQMLTEISGESASGKTQLCLQLCLTVQLPKQLGGLEGGAVYICTEDVFPNKRLSQMVTLLKKSADHVKVKSIKFTDNIFIEHAAEIVSDLISDKISHNRQCKVIPALGISWANHISVRLMLTRTNHKMPIHQKNEKGDVIGSLDLPIRNMEVLFAPHLPPSSCKYIVDQDGVKGLPS</sequence>
<organism evidence="2 3">
    <name type="scientific">Paralvinella palmiformis</name>
    <dbReference type="NCBI Taxonomy" id="53620"/>
    <lineage>
        <taxon>Eukaryota</taxon>
        <taxon>Metazoa</taxon>
        <taxon>Spiralia</taxon>
        <taxon>Lophotrochozoa</taxon>
        <taxon>Annelida</taxon>
        <taxon>Polychaeta</taxon>
        <taxon>Sedentaria</taxon>
        <taxon>Canalipalpata</taxon>
        <taxon>Terebellida</taxon>
        <taxon>Terebelliformia</taxon>
        <taxon>Alvinellidae</taxon>
        <taxon>Paralvinella</taxon>
    </lineage>
</organism>
<dbReference type="PROSITE" id="PS50162">
    <property type="entry name" value="RECA_2"/>
    <property type="match status" value="1"/>
</dbReference>
<dbReference type="GO" id="GO:0000400">
    <property type="term" value="F:four-way junction DNA binding"/>
    <property type="evidence" value="ECO:0007669"/>
    <property type="project" value="TreeGrafter"/>
</dbReference>
<dbReference type="GO" id="GO:0140664">
    <property type="term" value="F:ATP-dependent DNA damage sensor activity"/>
    <property type="evidence" value="ECO:0007669"/>
    <property type="project" value="InterPro"/>
</dbReference>
<dbReference type="PANTHER" id="PTHR46487:SF1">
    <property type="entry name" value="DNA REPAIR PROTEIN XRCC3"/>
    <property type="match status" value="1"/>
</dbReference>
<dbReference type="PANTHER" id="PTHR46487">
    <property type="entry name" value="DNA REPAIR PROTEIN XRCC3"/>
    <property type="match status" value="1"/>
</dbReference>
<dbReference type="InterPro" id="IPR027417">
    <property type="entry name" value="P-loop_NTPase"/>
</dbReference>
<evidence type="ECO:0000313" key="3">
    <source>
        <dbReference type="Proteomes" id="UP001208570"/>
    </source>
</evidence>
<evidence type="ECO:0000313" key="2">
    <source>
        <dbReference type="EMBL" id="KAK2157720.1"/>
    </source>
</evidence>
<dbReference type="GO" id="GO:0071140">
    <property type="term" value="P:resolution of mitotic recombination intermediates"/>
    <property type="evidence" value="ECO:0007669"/>
    <property type="project" value="TreeGrafter"/>
</dbReference>
<gene>
    <name evidence="2" type="ORF">LSH36_186g04048</name>
</gene>
<dbReference type="Proteomes" id="UP001208570">
    <property type="component" value="Unassembled WGS sequence"/>
</dbReference>
<dbReference type="AlphaFoldDB" id="A0AAD9N5P6"/>
<dbReference type="GO" id="GO:0005524">
    <property type="term" value="F:ATP binding"/>
    <property type="evidence" value="ECO:0007669"/>
    <property type="project" value="InterPro"/>
</dbReference>
<dbReference type="Gene3D" id="3.40.50.300">
    <property type="entry name" value="P-loop containing nucleotide triphosphate hydrolases"/>
    <property type="match status" value="2"/>
</dbReference>
<dbReference type="InterPro" id="IPR020588">
    <property type="entry name" value="RecA_ATP-bd"/>
</dbReference>
<reference evidence="2" key="1">
    <citation type="journal article" date="2023" name="Mol. Biol. Evol.">
        <title>Third-Generation Sequencing Reveals the Adaptive Role of the Epigenome in Three Deep-Sea Polychaetes.</title>
        <authorList>
            <person name="Perez M."/>
            <person name="Aroh O."/>
            <person name="Sun Y."/>
            <person name="Lan Y."/>
            <person name="Juniper S.K."/>
            <person name="Young C.R."/>
            <person name="Angers B."/>
            <person name="Qian P.Y."/>
        </authorList>
    </citation>
    <scope>NUCLEOTIDE SEQUENCE</scope>
    <source>
        <strain evidence="2">P08H-3</strain>
    </source>
</reference>
<dbReference type="EMBL" id="JAODUP010000186">
    <property type="protein sequence ID" value="KAK2157720.1"/>
    <property type="molecule type" value="Genomic_DNA"/>
</dbReference>
<dbReference type="GO" id="GO:0005657">
    <property type="term" value="C:replication fork"/>
    <property type="evidence" value="ECO:0007669"/>
    <property type="project" value="TreeGrafter"/>
</dbReference>
<dbReference type="InterPro" id="IPR013632">
    <property type="entry name" value="Rad51_C"/>
</dbReference>
<evidence type="ECO:0000259" key="1">
    <source>
        <dbReference type="PROSITE" id="PS50162"/>
    </source>
</evidence>
<dbReference type="GO" id="GO:0000722">
    <property type="term" value="P:telomere maintenance via recombination"/>
    <property type="evidence" value="ECO:0007669"/>
    <property type="project" value="TreeGrafter"/>
</dbReference>
<keyword evidence="3" id="KW-1185">Reference proteome</keyword>
<dbReference type="SUPFAM" id="SSF52540">
    <property type="entry name" value="P-loop containing nucleoside triphosphate hydrolases"/>
    <property type="match status" value="1"/>
</dbReference>
<accession>A0AAD9N5P6</accession>
<name>A0AAD9N5P6_9ANNE</name>